<feature type="domain" description="Transglycosylase SLT" evidence="2">
    <location>
        <begin position="565"/>
        <end position="674"/>
    </location>
</feature>
<accession>A0A2A4T509</accession>
<dbReference type="EMBL" id="NVSR01000034">
    <property type="protein sequence ID" value="PCI28421.1"/>
    <property type="molecule type" value="Genomic_DNA"/>
</dbReference>
<gene>
    <name evidence="3" type="ORF">COB67_06470</name>
</gene>
<dbReference type="GO" id="GO:0000270">
    <property type="term" value="P:peptidoglycan metabolic process"/>
    <property type="evidence" value="ECO:0007669"/>
    <property type="project" value="InterPro"/>
</dbReference>
<protein>
    <recommendedName>
        <fullName evidence="2">Transglycosylase SLT domain-containing protein</fullName>
    </recommendedName>
</protein>
<dbReference type="Gene3D" id="1.10.530.10">
    <property type="match status" value="1"/>
</dbReference>
<proteinExistence type="inferred from homology"/>
<dbReference type="Proteomes" id="UP000218113">
    <property type="component" value="Unassembled WGS sequence"/>
</dbReference>
<dbReference type="PANTHER" id="PTHR37423:SF2">
    <property type="entry name" value="MEMBRANE-BOUND LYTIC MUREIN TRANSGLYCOSYLASE C"/>
    <property type="match status" value="1"/>
</dbReference>
<sequence length="708" mass="83415">MNRSFEKYVVNPLSVESGSLFLGVLLCFLLFPLSLTAASEYKKNLELFRQGKYTSIIDQTNIGDSNSIKLEDLYLHYKALIKKGKLEESEKIFEQMQSLNDTNFKSILSYEMFLRGIREENLGLILQSLRELPKGKLGRSHREAIQPLLFSKLKVNEVKREELRFLLEGVFRYEENSWVLIELMKSEGKQSKDFLPLLSFLWETSNIMKLEPQKRELITKLVTESSLGKISWLRHLKRQYKYGNHEYIFTVVKRLSRQDPATFSEWDGIVAIYKKSRLRKRQYSILLGDIKKDKNWLRVSEWNRLGWEFDLWLKKGKLKQVKRVKAQIESRFNIQSTTERLFQLGRYFLKKGKSKEGILYLEKYIATKNPRRLEEAKWSLFLGYQQWQDGDKVQKLFTWAKGHTFAKAAIGARFCYWGVKEKQYQDTGYGLCYQKYPKTFYGLRAHFMTRPESDIQLSETWQWRKDSEGVLSDKENALLVRFELLYAVGEPELADQLILEESENLHQAAFFLNLSAMLIKEQRFALVVRLINSYHYSQILNETKFGLTIKNLYYPLAYRKVVTSLANGYQVPELLVYSVMREESRFRPQVESSAGAKGLLQLMPKTAKYIGRLIKKPVQDKDLIRPAVNLEIGIAYLKRLLKRYKGNQFYALAAYNGGPTNVRRWRKKIKIEDEDYFLESISFQETKNYVKKVLRSYYNYQLLYGSSY</sequence>
<dbReference type="InterPro" id="IPR000189">
    <property type="entry name" value="Transglyc_AS"/>
</dbReference>
<dbReference type="GO" id="GO:0016020">
    <property type="term" value="C:membrane"/>
    <property type="evidence" value="ECO:0007669"/>
    <property type="project" value="InterPro"/>
</dbReference>
<dbReference type="Pfam" id="PF01464">
    <property type="entry name" value="SLT"/>
    <property type="match status" value="1"/>
</dbReference>
<evidence type="ECO:0000313" key="4">
    <source>
        <dbReference type="Proteomes" id="UP000218113"/>
    </source>
</evidence>
<evidence type="ECO:0000313" key="3">
    <source>
        <dbReference type="EMBL" id="PCI28421.1"/>
    </source>
</evidence>
<dbReference type="InterPro" id="IPR023346">
    <property type="entry name" value="Lysozyme-like_dom_sf"/>
</dbReference>
<organism evidence="3 4">
    <name type="scientific">SAR324 cluster bacterium</name>
    <dbReference type="NCBI Taxonomy" id="2024889"/>
    <lineage>
        <taxon>Bacteria</taxon>
        <taxon>Deltaproteobacteria</taxon>
        <taxon>SAR324 cluster</taxon>
    </lineage>
</organism>
<evidence type="ECO:0000256" key="1">
    <source>
        <dbReference type="ARBA" id="ARBA00007734"/>
    </source>
</evidence>
<evidence type="ECO:0000259" key="2">
    <source>
        <dbReference type="Pfam" id="PF01464"/>
    </source>
</evidence>
<name>A0A2A4T509_9DELT</name>
<comment type="similarity">
    <text evidence="1">Belongs to the transglycosylase Slt family.</text>
</comment>
<dbReference type="PANTHER" id="PTHR37423">
    <property type="entry name" value="SOLUBLE LYTIC MUREIN TRANSGLYCOSYLASE-RELATED"/>
    <property type="match status" value="1"/>
</dbReference>
<comment type="caution">
    <text evidence="3">The sequence shown here is derived from an EMBL/GenBank/DDBJ whole genome shotgun (WGS) entry which is preliminary data.</text>
</comment>
<dbReference type="AlphaFoldDB" id="A0A2A4T509"/>
<reference evidence="4" key="1">
    <citation type="submission" date="2017-08" db="EMBL/GenBank/DDBJ databases">
        <title>A dynamic microbial community with high functional redundancy inhabits the cold, oxic subseafloor aquifer.</title>
        <authorList>
            <person name="Tully B.J."/>
            <person name="Wheat C.G."/>
            <person name="Glazer B.T."/>
            <person name="Huber J.A."/>
        </authorList>
    </citation>
    <scope>NUCLEOTIDE SEQUENCE [LARGE SCALE GENOMIC DNA]</scope>
</reference>
<dbReference type="SUPFAM" id="SSF53955">
    <property type="entry name" value="Lysozyme-like"/>
    <property type="match status" value="1"/>
</dbReference>
<dbReference type="CDD" id="cd13401">
    <property type="entry name" value="Slt70-like"/>
    <property type="match status" value="1"/>
</dbReference>
<dbReference type="InterPro" id="IPR008258">
    <property type="entry name" value="Transglycosylase_SLT_dom_1"/>
</dbReference>
<dbReference type="GO" id="GO:0008933">
    <property type="term" value="F:peptidoglycan lytic transglycosylase activity"/>
    <property type="evidence" value="ECO:0007669"/>
    <property type="project" value="InterPro"/>
</dbReference>
<dbReference type="PROSITE" id="PS00922">
    <property type="entry name" value="TRANSGLYCOSYLASE"/>
    <property type="match status" value="1"/>
</dbReference>